<dbReference type="AlphaFoldDB" id="A0A140E6A9"/>
<feature type="transmembrane region" description="Helical" evidence="1">
    <location>
        <begin position="49"/>
        <end position="70"/>
    </location>
</feature>
<evidence type="ECO:0000313" key="4">
    <source>
        <dbReference type="Proteomes" id="UP000030512"/>
    </source>
</evidence>
<dbReference type="PROSITE" id="PS50234">
    <property type="entry name" value="VWFA"/>
    <property type="match status" value="1"/>
</dbReference>
<keyword evidence="1" id="KW-1133">Transmembrane helix</keyword>
<dbReference type="SUPFAM" id="SSF53300">
    <property type="entry name" value="vWA-like"/>
    <property type="match status" value="1"/>
</dbReference>
<evidence type="ECO:0000313" key="3">
    <source>
        <dbReference type="EMBL" id="AMK78933.1"/>
    </source>
</evidence>
<reference evidence="3 4" key="1">
    <citation type="journal article" date="2015" name="Environ. Microbiol.">
        <title>Methane oxidation coupled to nitrate reduction under hypoxia by the Gammaproteobacterium Methylomonas denitrificans, sp. nov. type strain FJG1.</title>
        <authorList>
            <person name="Kits K.D."/>
            <person name="Klotz M.G."/>
            <person name="Stein L.Y."/>
        </authorList>
    </citation>
    <scope>NUCLEOTIDE SEQUENCE [LARGE SCALE GENOMIC DNA]</scope>
    <source>
        <strain evidence="3 4">FJG1</strain>
    </source>
</reference>
<dbReference type="InterPro" id="IPR002035">
    <property type="entry name" value="VWF_A"/>
</dbReference>
<sequence length="327" mass="36137">MNFGMEYPWVLAGLLLCLLPIFRLGAVANPYPWLAILPPDPFSLAIDALIRLCGVLAISGLTLGLAGAYLQEQQVERIGHGAHIVMLLDRSNSMDNTFAGKAPHAQGEESKASAARRLLNQFVDHRQHDLIGIAEYSTSPLFVLPLTENKAAIHAAIDATALPALAYTNVSKGLSMALEFFDSRPVTGSRIVLLVSDGAAVIDPDSEAALRELFKQRQVSLYWVFLRTANSPGLFEIPDDPRDDNAQAMPERYLHLFFNSLHIPYKAYEAETPGALQQSVDDINRLENRPLHYFERIPKQDLSTRCYAFAAVMLLLLLGVKLCEARP</sequence>
<evidence type="ECO:0000259" key="2">
    <source>
        <dbReference type="PROSITE" id="PS50234"/>
    </source>
</evidence>
<proteinExistence type="predicted"/>
<gene>
    <name evidence="3" type="ORF">JT25_021005</name>
</gene>
<dbReference type="Proteomes" id="UP000030512">
    <property type="component" value="Chromosome"/>
</dbReference>
<dbReference type="SMART" id="SM00327">
    <property type="entry name" value="VWA"/>
    <property type="match status" value="1"/>
</dbReference>
<dbReference type="InterPro" id="IPR036465">
    <property type="entry name" value="vWFA_dom_sf"/>
</dbReference>
<dbReference type="RefSeq" id="WP_036278263.1">
    <property type="nucleotide sequence ID" value="NZ_CP014476.1"/>
</dbReference>
<dbReference type="KEGG" id="mdn:JT25_021005"/>
<dbReference type="Pfam" id="PF13519">
    <property type="entry name" value="VWA_2"/>
    <property type="match status" value="1"/>
</dbReference>
<dbReference type="STRING" id="1538553.JT25_021005"/>
<dbReference type="EMBL" id="CP014476">
    <property type="protein sequence ID" value="AMK78933.1"/>
    <property type="molecule type" value="Genomic_DNA"/>
</dbReference>
<organism evidence="3 4">
    <name type="scientific">Methylomonas denitrificans</name>
    <dbReference type="NCBI Taxonomy" id="1538553"/>
    <lineage>
        <taxon>Bacteria</taxon>
        <taxon>Pseudomonadati</taxon>
        <taxon>Pseudomonadota</taxon>
        <taxon>Gammaproteobacteria</taxon>
        <taxon>Methylococcales</taxon>
        <taxon>Methylococcaceae</taxon>
        <taxon>Methylomonas</taxon>
    </lineage>
</organism>
<keyword evidence="1" id="KW-0812">Transmembrane</keyword>
<keyword evidence="4" id="KW-1185">Reference proteome</keyword>
<dbReference type="Gene3D" id="3.40.50.410">
    <property type="entry name" value="von Willebrand factor, type A domain"/>
    <property type="match status" value="1"/>
</dbReference>
<feature type="domain" description="VWFA" evidence="2">
    <location>
        <begin position="83"/>
        <end position="283"/>
    </location>
</feature>
<name>A0A140E6A9_9GAMM</name>
<protein>
    <recommendedName>
        <fullName evidence="2">VWFA domain-containing protein</fullName>
    </recommendedName>
</protein>
<dbReference type="CDD" id="cd00198">
    <property type="entry name" value="vWFA"/>
    <property type="match status" value="1"/>
</dbReference>
<keyword evidence="1" id="KW-0472">Membrane</keyword>
<dbReference type="OrthoDB" id="6206554at2"/>
<accession>A0A140E6A9</accession>
<evidence type="ECO:0000256" key="1">
    <source>
        <dbReference type="SAM" id="Phobius"/>
    </source>
</evidence>